<dbReference type="Proteomes" id="UP000016934">
    <property type="component" value="Unassembled WGS sequence"/>
</dbReference>
<dbReference type="GeneID" id="19135115"/>
<proteinExistence type="predicted"/>
<reference evidence="2" key="2">
    <citation type="journal article" date="2013" name="PLoS Genet.">
        <title>Comparative genome structure, secondary metabolite, and effector coding capacity across Cochliobolus pathogens.</title>
        <authorList>
            <person name="Condon B.J."/>
            <person name="Leng Y."/>
            <person name="Wu D."/>
            <person name="Bushley K.E."/>
            <person name="Ohm R.A."/>
            <person name="Otillar R."/>
            <person name="Martin J."/>
            <person name="Schackwitz W."/>
            <person name="Grimwood J."/>
            <person name="MohdZainudin N."/>
            <person name="Xue C."/>
            <person name="Wang R."/>
            <person name="Manning V.A."/>
            <person name="Dhillon B."/>
            <person name="Tu Z.J."/>
            <person name="Steffenson B.J."/>
            <person name="Salamov A."/>
            <person name="Sun H."/>
            <person name="Lowry S."/>
            <person name="LaButti K."/>
            <person name="Han J."/>
            <person name="Copeland A."/>
            <person name="Lindquist E."/>
            <person name="Barry K."/>
            <person name="Schmutz J."/>
            <person name="Baker S.E."/>
            <person name="Ciuffetti L.M."/>
            <person name="Grigoriev I.V."/>
            <person name="Zhong S."/>
            <person name="Turgeon B.G."/>
        </authorList>
    </citation>
    <scope>NUCLEOTIDE SEQUENCE [LARGE SCALE GENOMIC DNA]</scope>
    <source>
        <strain evidence="2">ND90Pr / ATCC 201652</strain>
    </source>
</reference>
<keyword evidence="2" id="KW-1185">Reference proteome</keyword>
<dbReference type="OrthoDB" id="3690127at2759"/>
<dbReference type="OMA" id="ARSCHAM"/>
<accession>M2SUG7</accession>
<dbReference type="HOGENOM" id="CLU_177148_0_0_1"/>
<organism evidence="1 2">
    <name type="scientific">Cochliobolus sativus (strain ND90Pr / ATCC 201652)</name>
    <name type="common">Common root rot and spot blotch fungus</name>
    <name type="synonym">Bipolaris sorokiniana</name>
    <dbReference type="NCBI Taxonomy" id="665912"/>
    <lineage>
        <taxon>Eukaryota</taxon>
        <taxon>Fungi</taxon>
        <taxon>Dikarya</taxon>
        <taxon>Ascomycota</taxon>
        <taxon>Pezizomycotina</taxon>
        <taxon>Dothideomycetes</taxon>
        <taxon>Pleosporomycetidae</taxon>
        <taxon>Pleosporales</taxon>
        <taxon>Pleosporineae</taxon>
        <taxon>Pleosporaceae</taxon>
        <taxon>Bipolaris</taxon>
    </lineage>
</organism>
<sequence>MTRNVPALPRMWMNRVSRGRTSTTARSCHAMSLHGRQIAKCRASVERQRSPLYLATVICHYFYRSIEECQRKASCMKSGNFDGSRPHCELIRVEPELPGIRVLTA</sequence>
<dbReference type="KEGG" id="bsc:COCSADRAFT_245812"/>
<name>M2SUG7_COCSN</name>
<gene>
    <name evidence="1" type="ORF">COCSADRAFT_245812</name>
</gene>
<reference evidence="1 2" key="1">
    <citation type="journal article" date="2012" name="PLoS Pathog.">
        <title>Diverse lifestyles and strategies of plant pathogenesis encoded in the genomes of eighteen Dothideomycetes fungi.</title>
        <authorList>
            <person name="Ohm R.A."/>
            <person name="Feau N."/>
            <person name="Henrissat B."/>
            <person name="Schoch C.L."/>
            <person name="Horwitz B.A."/>
            <person name="Barry K.W."/>
            <person name="Condon B.J."/>
            <person name="Copeland A.C."/>
            <person name="Dhillon B."/>
            <person name="Glaser F."/>
            <person name="Hesse C.N."/>
            <person name="Kosti I."/>
            <person name="LaButti K."/>
            <person name="Lindquist E.A."/>
            <person name="Lucas S."/>
            <person name="Salamov A.A."/>
            <person name="Bradshaw R.E."/>
            <person name="Ciuffetti L."/>
            <person name="Hamelin R.C."/>
            <person name="Kema G.H.J."/>
            <person name="Lawrence C."/>
            <person name="Scott J.A."/>
            <person name="Spatafora J.W."/>
            <person name="Turgeon B.G."/>
            <person name="de Wit P.J.G.M."/>
            <person name="Zhong S."/>
            <person name="Goodwin S.B."/>
            <person name="Grigoriev I.V."/>
        </authorList>
    </citation>
    <scope>NUCLEOTIDE SEQUENCE [LARGE SCALE GENOMIC DNA]</scope>
    <source>
        <strain evidence="2">ND90Pr / ATCC 201652</strain>
    </source>
</reference>
<evidence type="ECO:0000313" key="2">
    <source>
        <dbReference type="Proteomes" id="UP000016934"/>
    </source>
</evidence>
<dbReference type="EMBL" id="KB445650">
    <property type="protein sequence ID" value="EMD60706.1"/>
    <property type="molecule type" value="Genomic_DNA"/>
</dbReference>
<protein>
    <submittedName>
        <fullName evidence="1">Uncharacterized protein</fullName>
    </submittedName>
</protein>
<dbReference type="AlphaFoldDB" id="M2SUG7"/>
<evidence type="ECO:0000313" key="1">
    <source>
        <dbReference type="EMBL" id="EMD60706.1"/>
    </source>
</evidence>
<dbReference type="RefSeq" id="XP_007703990.1">
    <property type="nucleotide sequence ID" value="XM_007705800.1"/>
</dbReference>